<feature type="region of interest" description="Disordered" evidence="1">
    <location>
        <begin position="1"/>
        <end position="63"/>
    </location>
</feature>
<evidence type="ECO:0000313" key="2">
    <source>
        <dbReference type="EMBL" id="SFK44630.1"/>
    </source>
</evidence>
<name>A0A1I3ZL12_9HYPH</name>
<proteinExistence type="predicted"/>
<accession>A0A1I3ZL12</accession>
<gene>
    <name evidence="2" type="ORF">SAMN04488498_106177</name>
</gene>
<protein>
    <submittedName>
        <fullName evidence="2">Uncharacterized protein</fullName>
    </submittedName>
</protein>
<sequence length="63" mass="6740">MAMKKQSAVTTKGKAAGASLKRSAAKEERKVEAQKGSDLAKGEKRFEERSKSSDGRSAGAKQR</sequence>
<dbReference type="EMBL" id="FOSL01000006">
    <property type="protein sequence ID" value="SFK44630.1"/>
    <property type="molecule type" value="Genomic_DNA"/>
</dbReference>
<organism evidence="2 3">
    <name type="scientific">Neomesorhizobium albiziae</name>
    <dbReference type="NCBI Taxonomy" id="335020"/>
    <lineage>
        <taxon>Bacteria</taxon>
        <taxon>Pseudomonadati</taxon>
        <taxon>Pseudomonadota</taxon>
        <taxon>Alphaproteobacteria</taxon>
        <taxon>Hyphomicrobiales</taxon>
        <taxon>Phyllobacteriaceae</taxon>
        <taxon>Neomesorhizobium</taxon>
    </lineage>
</organism>
<feature type="compositionally biased region" description="Basic and acidic residues" evidence="1">
    <location>
        <begin position="24"/>
        <end position="54"/>
    </location>
</feature>
<dbReference type="AlphaFoldDB" id="A0A1I3ZL12"/>
<keyword evidence="3" id="KW-1185">Reference proteome</keyword>
<evidence type="ECO:0000313" key="3">
    <source>
        <dbReference type="Proteomes" id="UP000323300"/>
    </source>
</evidence>
<dbReference type="Proteomes" id="UP000323300">
    <property type="component" value="Unassembled WGS sequence"/>
</dbReference>
<reference evidence="2 3" key="1">
    <citation type="submission" date="2016-10" db="EMBL/GenBank/DDBJ databases">
        <authorList>
            <person name="Varghese N."/>
            <person name="Submissions S."/>
        </authorList>
    </citation>
    <scope>NUCLEOTIDE SEQUENCE [LARGE SCALE GENOMIC DNA]</scope>
    <source>
        <strain evidence="2 3">DSM 21822</strain>
    </source>
</reference>
<evidence type="ECO:0000256" key="1">
    <source>
        <dbReference type="SAM" id="MobiDB-lite"/>
    </source>
</evidence>